<dbReference type="InterPro" id="IPR036425">
    <property type="entry name" value="MoaB/Mog-like_dom_sf"/>
</dbReference>
<feature type="domain" description="MoaB/Mog" evidence="2">
    <location>
        <begin position="7"/>
        <end position="174"/>
    </location>
</feature>
<organism evidence="3 4">
    <name type="scientific">Membranihabitans marinus</name>
    <dbReference type="NCBI Taxonomy" id="1227546"/>
    <lineage>
        <taxon>Bacteria</taxon>
        <taxon>Pseudomonadati</taxon>
        <taxon>Bacteroidota</taxon>
        <taxon>Saprospiria</taxon>
        <taxon>Saprospirales</taxon>
        <taxon>Saprospiraceae</taxon>
        <taxon>Membranihabitans</taxon>
    </lineage>
</organism>
<evidence type="ECO:0000313" key="3">
    <source>
        <dbReference type="EMBL" id="MBY5957945.1"/>
    </source>
</evidence>
<dbReference type="Gene3D" id="3.40.980.10">
    <property type="entry name" value="MoaB/Mog-like domain"/>
    <property type="match status" value="1"/>
</dbReference>
<dbReference type="SUPFAM" id="SSF53218">
    <property type="entry name" value="Molybdenum cofactor biosynthesis proteins"/>
    <property type="match status" value="1"/>
</dbReference>
<dbReference type="NCBIfam" id="TIGR00200">
    <property type="entry name" value="cinA_nterm"/>
    <property type="match status" value="1"/>
</dbReference>
<comment type="caution">
    <text evidence="3">The sequence shown here is derived from an EMBL/GenBank/DDBJ whole genome shotgun (WGS) entry which is preliminary data.</text>
</comment>
<dbReference type="PANTHER" id="PTHR13939:SF0">
    <property type="entry name" value="NMN AMIDOHYDROLASE-LIKE PROTEIN YFAY"/>
    <property type="match status" value="1"/>
</dbReference>
<dbReference type="InterPro" id="IPR036653">
    <property type="entry name" value="CinA-like_C"/>
</dbReference>
<proteinExistence type="inferred from homology"/>
<comment type="similarity">
    <text evidence="1">Belongs to the CinA family.</text>
</comment>
<evidence type="ECO:0000256" key="1">
    <source>
        <dbReference type="HAMAP-Rule" id="MF_00226"/>
    </source>
</evidence>
<evidence type="ECO:0000313" key="4">
    <source>
        <dbReference type="Proteomes" id="UP000753961"/>
    </source>
</evidence>
<dbReference type="CDD" id="cd00885">
    <property type="entry name" value="cinA"/>
    <property type="match status" value="1"/>
</dbReference>
<dbReference type="SUPFAM" id="SSF142433">
    <property type="entry name" value="CinA-like"/>
    <property type="match status" value="1"/>
</dbReference>
<dbReference type="RefSeq" id="WP_222579461.1">
    <property type="nucleotide sequence ID" value="NZ_JAHVHU010000006.1"/>
</dbReference>
<evidence type="ECO:0000259" key="2">
    <source>
        <dbReference type="SMART" id="SM00852"/>
    </source>
</evidence>
<dbReference type="PANTHER" id="PTHR13939">
    <property type="entry name" value="NICOTINAMIDE-NUCLEOTIDE AMIDOHYDROLASE PNCC"/>
    <property type="match status" value="1"/>
</dbReference>
<dbReference type="HAMAP" id="MF_00226_B">
    <property type="entry name" value="CinA_B"/>
    <property type="match status" value="1"/>
</dbReference>
<dbReference type="EMBL" id="JAHVHU010000006">
    <property type="protein sequence ID" value="MBY5957945.1"/>
    <property type="molecule type" value="Genomic_DNA"/>
</dbReference>
<dbReference type="Proteomes" id="UP000753961">
    <property type="component" value="Unassembled WGS sequence"/>
</dbReference>
<dbReference type="NCBIfam" id="TIGR00199">
    <property type="entry name" value="PncC_domain"/>
    <property type="match status" value="1"/>
</dbReference>
<dbReference type="Pfam" id="PF00994">
    <property type="entry name" value="MoCF_biosynth"/>
    <property type="match status" value="1"/>
</dbReference>
<keyword evidence="4" id="KW-1185">Reference proteome</keyword>
<accession>A0A953L8P7</accession>
<name>A0A953L8P7_9BACT</name>
<gene>
    <name evidence="3" type="ORF">KUV50_07385</name>
</gene>
<dbReference type="InterPro" id="IPR050101">
    <property type="entry name" value="CinA"/>
</dbReference>
<dbReference type="Pfam" id="PF02464">
    <property type="entry name" value="CinA"/>
    <property type="match status" value="1"/>
</dbReference>
<dbReference type="Pfam" id="PF18146">
    <property type="entry name" value="CinA_KH"/>
    <property type="match status" value="1"/>
</dbReference>
<dbReference type="InterPro" id="IPR041424">
    <property type="entry name" value="CinA_KH"/>
</dbReference>
<dbReference type="SMART" id="SM00852">
    <property type="entry name" value="MoCF_biosynth"/>
    <property type="match status" value="1"/>
</dbReference>
<reference evidence="3" key="1">
    <citation type="submission" date="2021-06" db="EMBL/GenBank/DDBJ databases">
        <title>44 bacteria genomes isolated from Dapeng, Shenzhen.</title>
        <authorList>
            <person name="Zheng W."/>
            <person name="Yu S."/>
            <person name="Huang Y."/>
        </authorList>
    </citation>
    <scope>NUCLEOTIDE SEQUENCE</scope>
    <source>
        <strain evidence="3">DP5N28-2</strain>
    </source>
</reference>
<dbReference type="InterPro" id="IPR008136">
    <property type="entry name" value="CinA_C"/>
</dbReference>
<dbReference type="PIRSF" id="PIRSF006728">
    <property type="entry name" value="CinA"/>
    <property type="match status" value="1"/>
</dbReference>
<dbReference type="InterPro" id="IPR008135">
    <property type="entry name" value="Competence-induced_CinA"/>
</dbReference>
<dbReference type="Gene3D" id="3.90.950.20">
    <property type="entry name" value="CinA-like"/>
    <property type="match status" value="1"/>
</dbReference>
<dbReference type="AlphaFoldDB" id="A0A953L8P7"/>
<dbReference type="InterPro" id="IPR001453">
    <property type="entry name" value="MoaB/Mog_dom"/>
</dbReference>
<protein>
    <recommendedName>
        <fullName evidence="1">CinA-like protein</fullName>
    </recommendedName>
</protein>
<sequence length="415" mass="45460">MPENNAAILTIGDELLIGQITDTNSVWIGQQMDNMGWRIGAKETVRDSVPVIVEALTRLMHQHQVVIVTGGLGPTADDKTLEAMSVFFQKPLVLFPEVEAKIRQYFAARGKSVSEQHRKQFYLPEGTDVLSNEVGTAPGMHMSRKGTHFYFTPGVPVELRYIFQKHIRPQVEAWNSGSVVQSHLFTAGIGETAVVDLLGDGLHNWPSFLGISFLPYLGGVRLRLTAQDSDGVRNRTLVDQVRKDLIKRLGSHFVSSELGQWNEIIQKMMLEQKLTLATAESCTGGYIASQITHVAGSSGYFKGSVVSYANEVKTQVLGVRKETIQNHGAVSRPCAEEMLTGLLGVIDADIGIAVTGIAGPGGGSAEKPVGTVFVAVGDGSVMNVERFNYRSSRHGIIEYTYHQAMYMVYKFLSDQ</sequence>